<organism evidence="1 2">
    <name type="scientific">Bacillus thuringiensis</name>
    <dbReference type="NCBI Taxonomy" id="1428"/>
    <lineage>
        <taxon>Bacteria</taxon>
        <taxon>Bacillati</taxon>
        <taxon>Bacillota</taxon>
        <taxon>Bacilli</taxon>
        <taxon>Bacillales</taxon>
        <taxon>Bacillaceae</taxon>
        <taxon>Bacillus</taxon>
        <taxon>Bacillus cereus group</taxon>
    </lineage>
</organism>
<gene>
    <name evidence="1" type="ORF">CAB88_13195</name>
</gene>
<dbReference type="AlphaFoldDB" id="A0A1W6WN05"/>
<proteinExistence type="predicted"/>
<keyword evidence="2" id="KW-1185">Reference proteome</keyword>
<sequence>MPANFSVDASKFESLQRNIERLPNVAEKIINEDLKSRIAPVMKKSVLGLMPISNRKKAHAKLYQSINDDNKENLTLTLKPKSKYRYLVFPDLGLGTSKKKAAKKFMERGVDKKVDYSIEELNKSLIEEINKTLGGQ</sequence>
<protein>
    <recommendedName>
        <fullName evidence="3">HK97 gp10 family phage protein</fullName>
    </recommendedName>
</protein>
<dbReference type="EMBL" id="CP021061">
    <property type="protein sequence ID" value="ARP57964.1"/>
    <property type="molecule type" value="Genomic_DNA"/>
</dbReference>
<evidence type="ECO:0008006" key="3">
    <source>
        <dbReference type="Google" id="ProtNLM"/>
    </source>
</evidence>
<reference evidence="1 2" key="1">
    <citation type="submission" date="2017-04" db="EMBL/GenBank/DDBJ databases">
        <title>Complete Genome Sequence of Bacillus thuringiensis type Strain ATCC 10792.</title>
        <authorList>
            <person name="Oh D.-H."/>
            <person name="Park B.-J."/>
            <person name="Shuai W."/>
            <person name="Chelliah R."/>
        </authorList>
    </citation>
    <scope>NUCLEOTIDE SEQUENCE [LARGE SCALE GENOMIC DNA]</scope>
    <source>
        <strain evidence="1 2">ATCC 10792</strain>
    </source>
</reference>
<dbReference type="Proteomes" id="UP000194143">
    <property type="component" value="Chromosome"/>
</dbReference>
<accession>A0A1W6WN05</accession>
<dbReference type="GeneID" id="67470707"/>
<name>A0A1W6WN05_BACTU</name>
<evidence type="ECO:0000313" key="2">
    <source>
        <dbReference type="Proteomes" id="UP000194143"/>
    </source>
</evidence>
<evidence type="ECO:0000313" key="1">
    <source>
        <dbReference type="EMBL" id="ARP57964.1"/>
    </source>
</evidence>
<dbReference type="RefSeq" id="WP_001111193.1">
    <property type="nucleotide sequence ID" value="NZ_CP021061.1"/>
</dbReference>